<keyword evidence="1" id="KW-0812">Transmembrane</keyword>
<dbReference type="GO" id="GO:0004842">
    <property type="term" value="F:ubiquitin-protein transferase activity"/>
    <property type="evidence" value="ECO:0007669"/>
    <property type="project" value="InterPro"/>
</dbReference>
<dbReference type="GO" id="GO:0016567">
    <property type="term" value="P:protein ubiquitination"/>
    <property type="evidence" value="ECO:0007669"/>
    <property type="project" value="InterPro"/>
</dbReference>
<evidence type="ECO:0000313" key="4">
    <source>
        <dbReference type="Proteomes" id="UP000032430"/>
    </source>
</evidence>
<protein>
    <recommendedName>
        <fullName evidence="2">U-box domain-containing protein</fullName>
    </recommendedName>
</protein>
<dbReference type="RefSeq" id="WP_045095496.1">
    <property type="nucleotide sequence ID" value="NZ_LN614827.1"/>
</dbReference>
<keyword evidence="1" id="KW-0472">Membrane</keyword>
<name>A0A098G362_9GAMM</name>
<dbReference type="KEGG" id="lfa:LFA_1500"/>
<feature type="transmembrane region" description="Helical" evidence="1">
    <location>
        <begin position="139"/>
        <end position="157"/>
    </location>
</feature>
<dbReference type="AlphaFoldDB" id="A0A098G362"/>
<evidence type="ECO:0000256" key="1">
    <source>
        <dbReference type="SAM" id="Phobius"/>
    </source>
</evidence>
<feature type="domain" description="U-box" evidence="2">
    <location>
        <begin position="13"/>
        <end position="74"/>
    </location>
</feature>
<dbReference type="SMART" id="SM00504">
    <property type="entry name" value="Ubox"/>
    <property type="match status" value="1"/>
</dbReference>
<dbReference type="STRING" id="1212491.LFA_1500"/>
<keyword evidence="1" id="KW-1133">Transmembrane helix</keyword>
<dbReference type="InterPro" id="IPR003613">
    <property type="entry name" value="Ubox_domain"/>
</dbReference>
<gene>
    <name evidence="3" type="ORF">LFA_1500</name>
</gene>
<keyword evidence="4" id="KW-1185">Reference proteome</keyword>
<sequence length="199" mass="23263">MQMKEEQYENSDLVCCPITQQPIRHPIFASDGIRYELKDLCKWLLGNNFISPITKQTITSITYDTKLKEKLDELNIPERYENYDKDEYQVKLTDAINSIYNPWKQSAYKSVATVNACLLVFFMYLLMEEENPMVQTKSTLLYIVFGGLIDYLMRVSTNDRYSFFSLINRPVSALTNYILPPKEVPPVEEQKTDENQLVI</sequence>
<reference evidence="4" key="1">
    <citation type="submission" date="2014-09" db="EMBL/GenBank/DDBJ databases">
        <authorList>
            <person name="Gomez-Valero L."/>
        </authorList>
    </citation>
    <scope>NUCLEOTIDE SEQUENCE [LARGE SCALE GENOMIC DNA]</scope>
    <source>
        <strain evidence="4">ATCC700992</strain>
    </source>
</reference>
<dbReference type="Pfam" id="PF04564">
    <property type="entry name" value="U-box"/>
    <property type="match status" value="1"/>
</dbReference>
<proteinExistence type="predicted"/>
<dbReference type="Proteomes" id="UP000032430">
    <property type="component" value="Chromosome I"/>
</dbReference>
<dbReference type="HOGENOM" id="CLU_1376655_0_0_6"/>
<dbReference type="SUPFAM" id="SSF57850">
    <property type="entry name" value="RING/U-box"/>
    <property type="match status" value="1"/>
</dbReference>
<feature type="transmembrane region" description="Helical" evidence="1">
    <location>
        <begin position="107"/>
        <end position="127"/>
    </location>
</feature>
<evidence type="ECO:0000313" key="3">
    <source>
        <dbReference type="EMBL" id="CEG56917.1"/>
    </source>
</evidence>
<evidence type="ECO:0000259" key="2">
    <source>
        <dbReference type="SMART" id="SM00504"/>
    </source>
</evidence>
<dbReference type="OrthoDB" id="5652126at2"/>
<dbReference type="Gene3D" id="3.30.40.10">
    <property type="entry name" value="Zinc/RING finger domain, C3HC4 (zinc finger)"/>
    <property type="match status" value="1"/>
</dbReference>
<organism evidence="3 4">
    <name type="scientific">Legionella fallonii LLAP-10</name>
    <dbReference type="NCBI Taxonomy" id="1212491"/>
    <lineage>
        <taxon>Bacteria</taxon>
        <taxon>Pseudomonadati</taxon>
        <taxon>Pseudomonadota</taxon>
        <taxon>Gammaproteobacteria</taxon>
        <taxon>Legionellales</taxon>
        <taxon>Legionellaceae</taxon>
        <taxon>Legionella</taxon>
    </lineage>
</organism>
<dbReference type="InterPro" id="IPR013083">
    <property type="entry name" value="Znf_RING/FYVE/PHD"/>
</dbReference>
<accession>A0A098G362</accession>
<dbReference type="EMBL" id="LN614827">
    <property type="protein sequence ID" value="CEG56917.1"/>
    <property type="molecule type" value="Genomic_DNA"/>
</dbReference>